<accession>A0A9W7Y8S5</accession>
<dbReference type="EMBL" id="JANBOI010001566">
    <property type="protein sequence ID" value="KAJ1726432.1"/>
    <property type="molecule type" value="Genomic_DNA"/>
</dbReference>
<dbReference type="AlphaFoldDB" id="A0A9W7Y8S5"/>
<organism evidence="1 2">
    <name type="scientific">Coemansia biformis</name>
    <dbReference type="NCBI Taxonomy" id="1286918"/>
    <lineage>
        <taxon>Eukaryota</taxon>
        <taxon>Fungi</taxon>
        <taxon>Fungi incertae sedis</taxon>
        <taxon>Zoopagomycota</taxon>
        <taxon>Kickxellomycotina</taxon>
        <taxon>Kickxellomycetes</taxon>
        <taxon>Kickxellales</taxon>
        <taxon>Kickxellaceae</taxon>
        <taxon>Coemansia</taxon>
    </lineage>
</organism>
<keyword evidence="2" id="KW-1185">Reference proteome</keyword>
<dbReference type="OrthoDB" id="1874341at2759"/>
<sequence length="565" mass="60969">CIWGFVDDFQHKAICYSDIMQYIVRHVREAAPGDARAAVLARYEEQLGPRLRAARAAAGRGDEAAQAWVNLEKIRYLLQALNGEDGPEAWVSDIEPLLAFGLESKEARRKQPSCSDIVFIASQRIVLAAFLAHGKTPDRGRLASALFRATCVLEAGIRLNDNSQLLKLYAIRLYLVLSCYDRARAIYDTLSIKHIQHDTLAHFIAGQGIALGCSLADLELCYDGVSFYDLASAKLPRDIEMAYQLGTYSNVQDFLDFQDNLAHSVQRECTHRLALRSEAVTNTGGKEMLANWAAADAASIVHTEKSLAALHDNRDTAVMGLLTPPDMLTWNLEAATRPAPLAGTNWIQAFSLVPQIMHCIATADVDTAETKARELAAAVAEAGDSLSPADAVLLRGVAAIAAIYSHASSEKETIGARLDALVELISTGLPDSKLDIDCADAMGDLATRTIRSSAVAAELFAYALALKHALYAQKLPAAHAVGVALAQLRKTGLQTANALRVWADKHARAQIDAHWLAPDEGPLAAVAQYLAAKQNQAAAAAAKACATSWLRSAKSLLAQWEQLSL</sequence>
<dbReference type="Proteomes" id="UP001143981">
    <property type="component" value="Unassembled WGS sequence"/>
</dbReference>
<name>A0A9W7Y8S5_9FUNG</name>
<comment type="caution">
    <text evidence="1">The sequence shown here is derived from an EMBL/GenBank/DDBJ whole genome shotgun (WGS) entry which is preliminary data.</text>
</comment>
<dbReference type="Pfam" id="PF09797">
    <property type="entry name" value="NatB_MDM20"/>
    <property type="match status" value="1"/>
</dbReference>
<evidence type="ECO:0000313" key="1">
    <source>
        <dbReference type="EMBL" id="KAJ1726432.1"/>
    </source>
</evidence>
<reference evidence="1" key="1">
    <citation type="submission" date="2022-07" db="EMBL/GenBank/DDBJ databases">
        <title>Phylogenomic reconstructions and comparative analyses of Kickxellomycotina fungi.</title>
        <authorList>
            <person name="Reynolds N.K."/>
            <person name="Stajich J.E."/>
            <person name="Barry K."/>
            <person name="Grigoriev I.V."/>
            <person name="Crous P."/>
            <person name="Smith M.E."/>
        </authorList>
    </citation>
    <scope>NUCLEOTIDE SEQUENCE</scope>
    <source>
        <strain evidence="1">BCRC 34381</strain>
    </source>
</reference>
<gene>
    <name evidence="1" type="primary">MDM20</name>
    <name evidence="1" type="ORF">LPJ61_005187</name>
</gene>
<proteinExistence type="predicted"/>
<dbReference type="InterPro" id="IPR019183">
    <property type="entry name" value="NAA25_NatB_aux_su"/>
</dbReference>
<protein>
    <submittedName>
        <fullName evidence="1">Mitochondrial distribution and morphology</fullName>
    </submittedName>
</protein>
<feature type="non-terminal residue" evidence="1">
    <location>
        <position position="1"/>
    </location>
</feature>
<evidence type="ECO:0000313" key="2">
    <source>
        <dbReference type="Proteomes" id="UP001143981"/>
    </source>
</evidence>